<gene>
    <name evidence="1" type="ORF">FSB_LOCUS13967</name>
</gene>
<dbReference type="CDD" id="cd22162">
    <property type="entry name" value="F-box_AtSKIP3-like"/>
    <property type="match status" value="1"/>
</dbReference>
<proteinExistence type="predicted"/>
<dbReference type="InterPro" id="IPR036047">
    <property type="entry name" value="F-box-like_dom_sf"/>
</dbReference>
<dbReference type="SUPFAM" id="SSF81383">
    <property type="entry name" value="F-box domain"/>
    <property type="match status" value="1"/>
</dbReference>
<name>A0A2N9FG48_FAGSY</name>
<protein>
    <recommendedName>
        <fullName evidence="2">F-box domain-containing protein</fullName>
    </recommendedName>
</protein>
<sequence length="369" mass="41732">MEKEKKVERNSRPCGAELSELSEGCIANIVSFTSPQDACRACAISPIFRAAAESDAVWERFLPSDYQAIIARSSSSSSFNYSSKKQLYLTLSDNPILIDDSKKSFFLDKLSGKKCYLISARDLSILWGDIPEFWTWVSLPESRFPEVARLNYVLWFEISVKMRTSMLSPKTNYTAYLVFKWNSEADGDGYNPPPPVASVGIIGGEVHKQTVCLGPPVSIFMPLWPQDVVLPQQRSSFPKWRNDGWSEIKLGEFFNKGGGEDELEISLVEVEPGTMMSDLMVEGIEIRPKERDLAIDAESGLELFLLKFDADKMNDFSASECLPLLNQLLERHGDFKADFKLRVHFGKLSLRFLPVVLIDMSQHTLEWIE</sequence>
<evidence type="ECO:0000313" key="1">
    <source>
        <dbReference type="EMBL" id="SPC86085.1"/>
    </source>
</evidence>
<dbReference type="Pfam" id="PF14299">
    <property type="entry name" value="PP2"/>
    <property type="match status" value="1"/>
</dbReference>
<dbReference type="EMBL" id="OIVN01000824">
    <property type="protein sequence ID" value="SPC86085.1"/>
    <property type="molecule type" value="Genomic_DNA"/>
</dbReference>
<evidence type="ECO:0008006" key="2">
    <source>
        <dbReference type="Google" id="ProtNLM"/>
    </source>
</evidence>
<accession>A0A2N9FG48</accession>
<reference evidence="1" key="1">
    <citation type="submission" date="2018-02" db="EMBL/GenBank/DDBJ databases">
        <authorList>
            <person name="Cohen D.B."/>
            <person name="Kent A.D."/>
        </authorList>
    </citation>
    <scope>NUCLEOTIDE SEQUENCE</scope>
</reference>
<organism evidence="1">
    <name type="scientific">Fagus sylvatica</name>
    <name type="common">Beechnut</name>
    <dbReference type="NCBI Taxonomy" id="28930"/>
    <lineage>
        <taxon>Eukaryota</taxon>
        <taxon>Viridiplantae</taxon>
        <taxon>Streptophyta</taxon>
        <taxon>Embryophyta</taxon>
        <taxon>Tracheophyta</taxon>
        <taxon>Spermatophyta</taxon>
        <taxon>Magnoliopsida</taxon>
        <taxon>eudicotyledons</taxon>
        <taxon>Gunneridae</taxon>
        <taxon>Pentapetalae</taxon>
        <taxon>rosids</taxon>
        <taxon>fabids</taxon>
        <taxon>Fagales</taxon>
        <taxon>Fagaceae</taxon>
        <taxon>Fagus</taxon>
    </lineage>
</organism>
<dbReference type="InterPro" id="IPR025886">
    <property type="entry name" value="PP2-like"/>
</dbReference>
<dbReference type="PANTHER" id="PTHR32278">
    <property type="entry name" value="F-BOX DOMAIN-CONTAINING PROTEIN"/>
    <property type="match status" value="1"/>
</dbReference>
<dbReference type="AlphaFoldDB" id="A0A2N9FG48"/>
<dbReference type="PANTHER" id="PTHR32278:SF111">
    <property type="entry name" value="F-BOX PROTEIN PP2-B12-RELATED"/>
    <property type="match status" value="1"/>
</dbReference>